<dbReference type="Gene3D" id="3.40.50.10140">
    <property type="entry name" value="Toll/interleukin-1 receptor homology (TIR) domain"/>
    <property type="match status" value="1"/>
</dbReference>
<dbReference type="PANTHER" id="PTHR32009">
    <property type="entry name" value="TMV RESISTANCE PROTEIN N-LIKE"/>
    <property type="match status" value="1"/>
</dbReference>
<keyword evidence="6" id="KW-1185">Reference proteome</keyword>
<comment type="catalytic activity">
    <reaction evidence="4">
        <text>NAD(+) + H2O = ADP-D-ribose + nicotinamide + H(+)</text>
        <dbReference type="Rhea" id="RHEA:16301"/>
        <dbReference type="ChEBI" id="CHEBI:15377"/>
        <dbReference type="ChEBI" id="CHEBI:15378"/>
        <dbReference type="ChEBI" id="CHEBI:17154"/>
        <dbReference type="ChEBI" id="CHEBI:57540"/>
        <dbReference type="ChEBI" id="CHEBI:57967"/>
        <dbReference type="EC" id="3.2.2.6"/>
    </reaction>
    <physiologicalReaction direction="left-to-right" evidence="4">
        <dbReference type="Rhea" id="RHEA:16302"/>
    </physiologicalReaction>
</comment>
<dbReference type="PANTHER" id="PTHR32009:SF39">
    <property type="entry name" value="TIR DOMAIN-CONTAINING PROTEIN"/>
    <property type="match status" value="1"/>
</dbReference>
<proteinExistence type="predicted"/>
<evidence type="ECO:0000259" key="5">
    <source>
        <dbReference type="PROSITE" id="PS50104"/>
    </source>
</evidence>
<feature type="domain" description="TIR" evidence="5">
    <location>
        <begin position="2"/>
        <end position="132"/>
    </location>
</feature>
<dbReference type="RefSeq" id="XP_048330796.2">
    <property type="nucleotide sequence ID" value="XM_048474839.2"/>
</dbReference>
<dbReference type="Pfam" id="PF01582">
    <property type="entry name" value="TIR"/>
    <property type="match status" value="1"/>
</dbReference>
<evidence type="ECO:0000256" key="4">
    <source>
        <dbReference type="ARBA" id="ARBA00047304"/>
    </source>
</evidence>
<evidence type="ECO:0000313" key="7">
    <source>
        <dbReference type="RefSeq" id="XP_048330796.2"/>
    </source>
</evidence>
<keyword evidence="3" id="KW-0520">NAD</keyword>
<name>A0ABM3IKZ9_ZIZJJ</name>
<evidence type="ECO:0000313" key="6">
    <source>
        <dbReference type="Proteomes" id="UP001652623"/>
    </source>
</evidence>
<evidence type="ECO:0000256" key="2">
    <source>
        <dbReference type="ARBA" id="ARBA00022801"/>
    </source>
</evidence>
<dbReference type="InterPro" id="IPR000157">
    <property type="entry name" value="TIR_dom"/>
</dbReference>
<organism evidence="6 7">
    <name type="scientific">Ziziphus jujuba</name>
    <name type="common">Chinese jujube</name>
    <name type="synonym">Ziziphus sativa</name>
    <dbReference type="NCBI Taxonomy" id="326968"/>
    <lineage>
        <taxon>Eukaryota</taxon>
        <taxon>Viridiplantae</taxon>
        <taxon>Streptophyta</taxon>
        <taxon>Embryophyta</taxon>
        <taxon>Tracheophyta</taxon>
        <taxon>Spermatophyta</taxon>
        <taxon>Magnoliopsida</taxon>
        <taxon>eudicotyledons</taxon>
        <taxon>Gunneridae</taxon>
        <taxon>Pentapetalae</taxon>
        <taxon>rosids</taxon>
        <taxon>fabids</taxon>
        <taxon>Rosales</taxon>
        <taxon>Rhamnaceae</taxon>
        <taxon>Paliureae</taxon>
        <taxon>Ziziphus</taxon>
    </lineage>
</organism>
<evidence type="ECO:0000256" key="3">
    <source>
        <dbReference type="ARBA" id="ARBA00023027"/>
    </source>
</evidence>
<sequence>MPLELNILSFKGSDTRKNFKGHLYKALEQKAIHTFIDDELSRGNEISLSLITAIKESKISIIIFSKNYASSLWCLDELVETLNYRELFGQLVWPVFFNVDSYEVRNHTGSFGIALAEYEISLKIKYKKKLSN</sequence>
<reference evidence="7" key="1">
    <citation type="submission" date="2025-08" db="UniProtKB">
        <authorList>
            <consortium name="RefSeq"/>
        </authorList>
    </citation>
    <scope>IDENTIFICATION</scope>
    <source>
        <tissue evidence="7">Seedling</tissue>
    </source>
</reference>
<gene>
    <name evidence="7" type="primary">LOC125422721</name>
</gene>
<dbReference type="GeneID" id="125422721"/>
<dbReference type="EC" id="3.2.2.6" evidence="1"/>
<dbReference type="SMART" id="SM00255">
    <property type="entry name" value="TIR"/>
    <property type="match status" value="1"/>
</dbReference>
<dbReference type="SUPFAM" id="SSF52200">
    <property type="entry name" value="Toll/Interleukin receptor TIR domain"/>
    <property type="match status" value="1"/>
</dbReference>
<evidence type="ECO:0000256" key="1">
    <source>
        <dbReference type="ARBA" id="ARBA00011982"/>
    </source>
</evidence>
<accession>A0ABM3IKZ9</accession>
<dbReference type="Proteomes" id="UP001652623">
    <property type="component" value="Chromosome 2"/>
</dbReference>
<dbReference type="PROSITE" id="PS50104">
    <property type="entry name" value="TIR"/>
    <property type="match status" value="1"/>
</dbReference>
<dbReference type="InterPro" id="IPR035897">
    <property type="entry name" value="Toll_tir_struct_dom_sf"/>
</dbReference>
<protein>
    <recommendedName>
        <fullName evidence="1">ADP-ribosyl cyclase/cyclic ADP-ribose hydrolase</fullName>
        <ecNumber evidence="1">3.2.2.6</ecNumber>
    </recommendedName>
</protein>
<keyword evidence="2" id="KW-0378">Hydrolase</keyword>